<dbReference type="Gene3D" id="3.30.70.270">
    <property type="match status" value="2"/>
</dbReference>
<dbReference type="Pfam" id="PF08284">
    <property type="entry name" value="RVP_2"/>
    <property type="match status" value="1"/>
</dbReference>
<dbReference type="CDD" id="cd00303">
    <property type="entry name" value="retropepsin_like"/>
    <property type="match status" value="1"/>
</dbReference>
<accession>A0AB40BY46</accession>
<keyword evidence="4" id="KW-0378">Hydrolase</keyword>
<proteinExistence type="predicted"/>
<dbReference type="GO" id="GO:0015074">
    <property type="term" value="P:DNA integration"/>
    <property type="evidence" value="ECO:0007669"/>
    <property type="project" value="InterPro"/>
</dbReference>
<dbReference type="GO" id="GO:0003676">
    <property type="term" value="F:nucleic acid binding"/>
    <property type="evidence" value="ECO:0007669"/>
    <property type="project" value="InterPro"/>
</dbReference>
<dbReference type="InterPro" id="IPR043502">
    <property type="entry name" value="DNA/RNA_pol_sf"/>
</dbReference>
<evidence type="ECO:0000256" key="4">
    <source>
        <dbReference type="ARBA" id="ARBA00022759"/>
    </source>
</evidence>
<dbReference type="Proteomes" id="UP001515500">
    <property type="component" value="Chromosome 9"/>
</dbReference>
<keyword evidence="1" id="KW-0808">Transferase</keyword>
<feature type="domain" description="Integrase catalytic" evidence="5">
    <location>
        <begin position="345"/>
        <end position="531"/>
    </location>
</feature>
<evidence type="ECO:0000256" key="2">
    <source>
        <dbReference type="ARBA" id="ARBA00022695"/>
    </source>
</evidence>
<dbReference type="Pfam" id="PF00078">
    <property type="entry name" value="RVT_1"/>
    <property type="match status" value="1"/>
</dbReference>
<dbReference type="InterPro" id="IPR021109">
    <property type="entry name" value="Peptidase_aspartic_dom_sf"/>
</dbReference>
<name>A0AB40BY46_DIOCR</name>
<dbReference type="SUPFAM" id="SSF53098">
    <property type="entry name" value="Ribonuclease H-like"/>
    <property type="match status" value="1"/>
</dbReference>
<dbReference type="InterPro" id="IPR001584">
    <property type="entry name" value="Integrase_cat-core"/>
</dbReference>
<dbReference type="InterPro" id="IPR050951">
    <property type="entry name" value="Retrovirus_Pol_polyprotein"/>
</dbReference>
<dbReference type="Gene3D" id="2.40.70.10">
    <property type="entry name" value="Acid Proteases"/>
    <property type="match status" value="1"/>
</dbReference>
<sequence length="532" mass="61630">MTNDKAEDRPNVITGNVSIFQHDAYVLIDSLSERSFISTAFSCHAVRIASPLDCDLLIQTRPGEEIVREVVFQGCPIKVKGIDFKADLIPLEMRDFDAILGMDWLNRHKAVIDCFRKEVTLQISHGPSIVFEGERKVLSRCVISSVQARKLVRKGCEIYLAHIVDTRIIGPNLKDVPIIQDFEDVFPEELPGLPPDREFEFVINLIPVAFMDLMNRVFRPYLDKFVIVFIDDILIYSATEEGHAQRLHIVLQILRKEKLYAKFSKCEFWFNEVVFLGHVVYGKGICVDRKKVEAIIDWEQPKSVSEVQSFLGLAGYYRHFVEGFSQIAAPLPWLTRKEFKVFVYLKEAELEAEKWLKLIKDYDLVIDYHLGKANVVADAVSRKTSTSLASATTSYWYQLAVLRDMDVRLKIEPKGFLLETFLERPLLLEHIQESQRTYEELMKEIQRLEKKFWPKFHRALGTTLRFSTACHPQTNGQSEHMIQTLEDKLRAYVLNFQRSWDKHLPLVEFIYNNSFHASIGMAPYEVLYGHKC</sequence>
<gene>
    <name evidence="7" type="primary">LOC120268486</name>
</gene>
<dbReference type="PANTHER" id="PTHR37984">
    <property type="entry name" value="PROTEIN CBG26694"/>
    <property type="match status" value="1"/>
</dbReference>
<dbReference type="RefSeq" id="XP_039131810.1">
    <property type="nucleotide sequence ID" value="XM_039275876.1"/>
</dbReference>
<dbReference type="AlphaFoldDB" id="A0AB40BY46"/>
<evidence type="ECO:0000313" key="7">
    <source>
        <dbReference type="RefSeq" id="XP_039131810.1"/>
    </source>
</evidence>
<dbReference type="GeneID" id="120268486"/>
<keyword evidence="2" id="KW-0548">Nucleotidyltransferase</keyword>
<dbReference type="InterPro" id="IPR036397">
    <property type="entry name" value="RNaseH_sf"/>
</dbReference>
<dbReference type="InterPro" id="IPR000477">
    <property type="entry name" value="RT_dom"/>
</dbReference>
<dbReference type="PANTHER" id="PTHR37984:SF5">
    <property type="entry name" value="PROTEIN NYNRIN-LIKE"/>
    <property type="match status" value="1"/>
</dbReference>
<dbReference type="PROSITE" id="PS50994">
    <property type="entry name" value="INTEGRASE"/>
    <property type="match status" value="1"/>
</dbReference>
<evidence type="ECO:0000256" key="3">
    <source>
        <dbReference type="ARBA" id="ARBA00022722"/>
    </source>
</evidence>
<dbReference type="Gene3D" id="3.30.420.10">
    <property type="entry name" value="Ribonuclease H-like superfamily/Ribonuclease H"/>
    <property type="match status" value="1"/>
</dbReference>
<dbReference type="InterPro" id="IPR043128">
    <property type="entry name" value="Rev_trsase/Diguanyl_cyclase"/>
</dbReference>
<dbReference type="CDD" id="cd01647">
    <property type="entry name" value="RT_LTR"/>
    <property type="match status" value="1"/>
</dbReference>
<protein>
    <submittedName>
        <fullName evidence="7">Uncharacterized protein LOC120268486</fullName>
    </submittedName>
</protein>
<keyword evidence="6" id="KW-1185">Reference proteome</keyword>
<organism evidence="6 7">
    <name type="scientific">Dioscorea cayennensis subsp. rotundata</name>
    <name type="common">White Guinea yam</name>
    <name type="synonym">Dioscorea rotundata</name>
    <dbReference type="NCBI Taxonomy" id="55577"/>
    <lineage>
        <taxon>Eukaryota</taxon>
        <taxon>Viridiplantae</taxon>
        <taxon>Streptophyta</taxon>
        <taxon>Embryophyta</taxon>
        <taxon>Tracheophyta</taxon>
        <taxon>Spermatophyta</taxon>
        <taxon>Magnoliopsida</taxon>
        <taxon>Liliopsida</taxon>
        <taxon>Dioscoreales</taxon>
        <taxon>Dioscoreaceae</taxon>
        <taxon>Dioscorea</taxon>
    </lineage>
</organism>
<keyword evidence="4" id="KW-0255">Endonuclease</keyword>
<reference evidence="7" key="1">
    <citation type="submission" date="2025-08" db="UniProtKB">
        <authorList>
            <consortium name="RefSeq"/>
        </authorList>
    </citation>
    <scope>IDENTIFICATION</scope>
</reference>
<dbReference type="InterPro" id="IPR012337">
    <property type="entry name" value="RNaseH-like_sf"/>
</dbReference>
<evidence type="ECO:0000313" key="6">
    <source>
        <dbReference type="Proteomes" id="UP001515500"/>
    </source>
</evidence>
<evidence type="ECO:0000256" key="1">
    <source>
        <dbReference type="ARBA" id="ARBA00022679"/>
    </source>
</evidence>
<evidence type="ECO:0000259" key="5">
    <source>
        <dbReference type="PROSITE" id="PS50994"/>
    </source>
</evidence>
<dbReference type="SUPFAM" id="SSF56672">
    <property type="entry name" value="DNA/RNA polymerases"/>
    <property type="match status" value="1"/>
</dbReference>
<keyword evidence="3" id="KW-0540">Nuclease</keyword>